<keyword evidence="3" id="KW-1185">Reference proteome</keyword>
<dbReference type="RefSeq" id="WP_073026804.1">
    <property type="nucleotide sequence ID" value="NZ_FQZS01000021.1"/>
</dbReference>
<dbReference type="EMBL" id="FQZS01000021">
    <property type="protein sequence ID" value="SHJ22161.1"/>
    <property type="molecule type" value="Genomic_DNA"/>
</dbReference>
<sequence length="63" mass="7131">MRPSVFKTVKLLIFGNIFLIPFSIVVKNIAIRFIIGSLSGISYIVILSFITKTEAIFKKNKLK</sequence>
<dbReference type="OrthoDB" id="1955319at2"/>
<keyword evidence="1" id="KW-0812">Transmembrane</keyword>
<keyword evidence="1" id="KW-0472">Membrane</keyword>
<gene>
    <name evidence="2" type="ORF">SAMN02745176_02814</name>
</gene>
<organism evidence="2 3">
    <name type="scientific">Lutispora thermophila DSM 19022</name>
    <dbReference type="NCBI Taxonomy" id="1122184"/>
    <lineage>
        <taxon>Bacteria</taxon>
        <taxon>Bacillati</taxon>
        <taxon>Bacillota</taxon>
        <taxon>Clostridia</taxon>
        <taxon>Lutisporales</taxon>
        <taxon>Lutisporaceae</taxon>
        <taxon>Lutispora</taxon>
    </lineage>
</organism>
<reference evidence="2 3" key="1">
    <citation type="submission" date="2016-11" db="EMBL/GenBank/DDBJ databases">
        <authorList>
            <person name="Jaros S."/>
            <person name="Januszkiewicz K."/>
            <person name="Wedrychowicz H."/>
        </authorList>
    </citation>
    <scope>NUCLEOTIDE SEQUENCE [LARGE SCALE GENOMIC DNA]</scope>
    <source>
        <strain evidence="2 3">DSM 19022</strain>
    </source>
</reference>
<accession>A0A1M6HIZ2</accession>
<protein>
    <submittedName>
        <fullName evidence="2">Uncharacterized protein</fullName>
    </submittedName>
</protein>
<feature type="transmembrane region" description="Helical" evidence="1">
    <location>
        <begin position="12"/>
        <end position="35"/>
    </location>
</feature>
<proteinExistence type="predicted"/>
<keyword evidence="1" id="KW-1133">Transmembrane helix</keyword>
<name>A0A1M6HIZ2_9FIRM</name>
<dbReference type="Proteomes" id="UP000184442">
    <property type="component" value="Unassembled WGS sequence"/>
</dbReference>
<evidence type="ECO:0000313" key="2">
    <source>
        <dbReference type="EMBL" id="SHJ22161.1"/>
    </source>
</evidence>
<dbReference type="STRING" id="1122184.SAMN02745176_02814"/>
<dbReference type="AlphaFoldDB" id="A0A1M6HIZ2"/>
<evidence type="ECO:0000313" key="3">
    <source>
        <dbReference type="Proteomes" id="UP000184442"/>
    </source>
</evidence>
<evidence type="ECO:0000256" key="1">
    <source>
        <dbReference type="SAM" id="Phobius"/>
    </source>
</evidence>